<evidence type="ECO:0000256" key="1">
    <source>
        <dbReference type="ARBA" id="ARBA00043985"/>
    </source>
</evidence>
<evidence type="ECO:0000313" key="3">
    <source>
        <dbReference type="EMBL" id="VFJ13736.1"/>
    </source>
</evidence>
<dbReference type="AlphaFoldDB" id="A0A484I9F0"/>
<evidence type="ECO:0000313" key="4">
    <source>
        <dbReference type="Proteomes" id="UP000294299"/>
    </source>
</evidence>
<dbReference type="KEGG" id="nfn:NFRAN_1414"/>
<evidence type="ECO:0000256" key="2">
    <source>
        <dbReference type="SAM" id="Coils"/>
    </source>
</evidence>
<feature type="coiled-coil region" evidence="2">
    <location>
        <begin position="40"/>
        <end position="149"/>
    </location>
</feature>
<dbReference type="RefSeq" id="WP_134483733.1">
    <property type="nucleotide sequence ID" value="NZ_LR216287.1"/>
</dbReference>
<organism evidence="3 4">
    <name type="scientific">Candidatus Nitrosocosmicus franklandianus</name>
    <dbReference type="NCBI Taxonomy" id="1798806"/>
    <lineage>
        <taxon>Archaea</taxon>
        <taxon>Nitrososphaerota</taxon>
        <taxon>Nitrososphaeria</taxon>
        <taxon>Nitrososphaerales</taxon>
        <taxon>Nitrososphaeraceae</taxon>
        <taxon>Candidatus Nitrosocosmicus</taxon>
    </lineage>
</organism>
<keyword evidence="2" id="KW-0175">Coiled coil</keyword>
<reference evidence="3 4" key="1">
    <citation type="submission" date="2019-02" db="EMBL/GenBank/DDBJ databases">
        <authorList>
            <person name="Lehtovirta-Morley E L."/>
        </authorList>
    </citation>
    <scope>NUCLEOTIDE SEQUENCE [LARGE SCALE GENOMIC DNA]</scope>
    <source>
        <strain evidence="3">NFRAN1</strain>
    </source>
</reference>
<proteinExistence type="inferred from homology"/>
<gene>
    <name evidence="3" type="ORF">NFRAN_1414</name>
</gene>
<sequence>MSLSDRIVNIIKQKVNKLIEKHEDPREALDYSAVKQTEMIQRLRRDIIEITASKKRLEMQKSRLQDNIKRLDDQAISAVKSGRDDLARLALERKNANLSQIKDLDNQILEIQNEQTKLQEAESRLSAKIESFKSRKEIIKAKYSAAEAQVRVKENLTGISEEMSDIGVAISRAEEKTEALKSKSMAIDEMIDSGMLTDYTNSKDQIDMELERAESKEKVESELAKLKSSLATK</sequence>
<dbReference type="EMBL" id="LR216287">
    <property type="protein sequence ID" value="VFJ13736.1"/>
    <property type="molecule type" value="Genomic_DNA"/>
</dbReference>
<dbReference type="GeneID" id="39420771"/>
<name>A0A484I9F0_9ARCH</name>
<dbReference type="PANTHER" id="PTHR31088:SF6">
    <property type="entry name" value="PHAGE SHOCK PROTEIN A"/>
    <property type="match status" value="1"/>
</dbReference>
<dbReference type="OrthoDB" id="146015at2157"/>
<comment type="similarity">
    <text evidence="1">Belongs to the PspA/Vipp/IM30 family.</text>
</comment>
<dbReference type="InterPro" id="IPR007157">
    <property type="entry name" value="PspA_VIPP1"/>
</dbReference>
<dbReference type="PANTHER" id="PTHR31088">
    <property type="entry name" value="MEMBRANE-ASSOCIATED PROTEIN VIPP1, CHLOROPLASTIC"/>
    <property type="match status" value="1"/>
</dbReference>
<accession>A0A484I9F0</accession>
<keyword evidence="4" id="KW-1185">Reference proteome</keyword>
<protein>
    <submittedName>
        <fullName evidence="3">Phage shock protein A</fullName>
    </submittedName>
</protein>
<dbReference type="Proteomes" id="UP000294299">
    <property type="component" value="Chromosome NFRAN"/>
</dbReference>
<dbReference type="Pfam" id="PF04012">
    <property type="entry name" value="PspA_IM30"/>
    <property type="match status" value="1"/>
</dbReference>